<feature type="compositionally biased region" description="Polar residues" evidence="1">
    <location>
        <begin position="16"/>
        <end position="39"/>
    </location>
</feature>
<dbReference type="Gene3D" id="1.20.120.520">
    <property type="entry name" value="nmb1532 protein domain like"/>
    <property type="match status" value="1"/>
</dbReference>
<keyword evidence="4" id="KW-1185">Reference proteome</keyword>
<name>A0AAV9PWI9_9PEZI</name>
<evidence type="ECO:0000256" key="1">
    <source>
        <dbReference type="SAM" id="MobiDB-lite"/>
    </source>
</evidence>
<dbReference type="PANTHER" id="PTHR35585:SF1">
    <property type="entry name" value="HHE DOMAIN PROTEIN (AFU_ORTHOLOGUE AFUA_4G00730)"/>
    <property type="match status" value="1"/>
</dbReference>
<comment type="caution">
    <text evidence="3">The sequence shown here is derived from an EMBL/GenBank/DDBJ whole genome shotgun (WGS) entry which is preliminary data.</text>
</comment>
<organism evidence="3 4">
    <name type="scientific">Vermiconidia calcicola</name>
    <dbReference type="NCBI Taxonomy" id="1690605"/>
    <lineage>
        <taxon>Eukaryota</taxon>
        <taxon>Fungi</taxon>
        <taxon>Dikarya</taxon>
        <taxon>Ascomycota</taxon>
        <taxon>Pezizomycotina</taxon>
        <taxon>Dothideomycetes</taxon>
        <taxon>Dothideomycetidae</taxon>
        <taxon>Mycosphaerellales</taxon>
        <taxon>Extremaceae</taxon>
        <taxon>Vermiconidia</taxon>
    </lineage>
</organism>
<dbReference type="InterPro" id="IPR012312">
    <property type="entry name" value="Hemerythrin-like"/>
</dbReference>
<dbReference type="Pfam" id="PF01814">
    <property type="entry name" value="Hemerythrin"/>
    <property type="match status" value="1"/>
</dbReference>
<evidence type="ECO:0000313" key="4">
    <source>
        <dbReference type="Proteomes" id="UP001345827"/>
    </source>
</evidence>
<feature type="domain" description="Hemerythrin-like" evidence="2">
    <location>
        <begin position="58"/>
        <end position="174"/>
    </location>
</feature>
<sequence>MKDNLKNDECAPISPSLPSSTLGTDTQTPTNARTSSGTSIPDMAAAPSPSFDPPITFSTVIDSDHNTINRFAGRLKRARTSADRVHLLREVTWRLVRHDVSEDIVMRPAFVAHLGDEGERMAEHDRTDHDRAKIELLALFGTGQPDAPDFMQRIDRLFAELLEHMRTESGDQIPALERMLDPLESQRLGREYMKTQVLAPDLVLSDEHSGQMRRVWRDVEEYARTDLARFRDIYERVTKELYPTTTTTGYGRGKL</sequence>
<accession>A0AAV9PWI9</accession>
<evidence type="ECO:0000313" key="3">
    <source>
        <dbReference type="EMBL" id="KAK5528416.1"/>
    </source>
</evidence>
<reference evidence="3 4" key="1">
    <citation type="submission" date="2023-06" db="EMBL/GenBank/DDBJ databases">
        <title>Black Yeasts Isolated from many extreme environments.</title>
        <authorList>
            <person name="Coleine C."/>
            <person name="Stajich J.E."/>
            <person name="Selbmann L."/>
        </authorList>
    </citation>
    <scope>NUCLEOTIDE SEQUENCE [LARGE SCALE GENOMIC DNA]</scope>
    <source>
        <strain evidence="3 4">CCFEE 5887</strain>
    </source>
</reference>
<protein>
    <recommendedName>
        <fullName evidence="2">Hemerythrin-like domain-containing protein</fullName>
    </recommendedName>
</protein>
<dbReference type="EMBL" id="JAXLQG010000026">
    <property type="protein sequence ID" value="KAK5528416.1"/>
    <property type="molecule type" value="Genomic_DNA"/>
</dbReference>
<feature type="region of interest" description="Disordered" evidence="1">
    <location>
        <begin position="1"/>
        <end position="51"/>
    </location>
</feature>
<evidence type="ECO:0000259" key="2">
    <source>
        <dbReference type="Pfam" id="PF01814"/>
    </source>
</evidence>
<proteinExistence type="predicted"/>
<gene>
    <name evidence="3" type="ORF">LTR25_010415</name>
</gene>
<dbReference type="Proteomes" id="UP001345827">
    <property type="component" value="Unassembled WGS sequence"/>
</dbReference>
<dbReference type="PANTHER" id="PTHR35585">
    <property type="entry name" value="HHE DOMAIN PROTEIN (AFU_ORTHOLOGUE AFUA_4G00730)"/>
    <property type="match status" value="1"/>
</dbReference>
<dbReference type="AlphaFoldDB" id="A0AAV9PWI9"/>